<keyword evidence="4" id="KW-0507">mRNA processing</keyword>
<dbReference type="SMART" id="SM00360">
    <property type="entry name" value="RRM"/>
    <property type="match status" value="1"/>
</dbReference>
<dbReference type="PANTHER" id="PTHR13952">
    <property type="entry name" value="U1 SMALL NUCLEAR RIBONUCLEOPROTEIN 70 KD"/>
    <property type="match status" value="1"/>
</dbReference>
<dbReference type="GO" id="GO:0003729">
    <property type="term" value="F:mRNA binding"/>
    <property type="evidence" value="ECO:0007669"/>
    <property type="project" value="TreeGrafter"/>
</dbReference>
<reference evidence="9" key="1">
    <citation type="submission" date="2020-11" db="EMBL/GenBank/DDBJ databases">
        <authorList>
            <person name="Tran Van P."/>
        </authorList>
    </citation>
    <scope>NUCLEOTIDE SEQUENCE</scope>
</reference>
<dbReference type="GO" id="GO:0071011">
    <property type="term" value="C:precatalytic spliceosome"/>
    <property type="evidence" value="ECO:0007669"/>
    <property type="project" value="TreeGrafter"/>
</dbReference>
<dbReference type="PANTHER" id="PTHR13952:SF5">
    <property type="entry name" value="U1 SMALL NUCLEAR RIBONUCLEOPROTEIN 70 KDA"/>
    <property type="match status" value="1"/>
</dbReference>
<name>A0A7R8WEA5_9CRUS</name>
<dbReference type="GO" id="GO:0005685">
    <property type="term" value="C:U1 snRNP"/>
    <property type="evidence" value="ECO:0007669"/>
    <property type="project" value="TreeGrafter"/>
</dbReference>
<evidence type="ECO:0000256" key="3">
    <source>
        <dbReference type="ARBA" id="ARBA00016996"/>
    </source>
</evidence>
<evidence type="ECO:0000256" key="6">
    <source>
        <dbReference type="ARBA" id="ARBA00023242"/>
    </source>
</evidence>
<dbReference type="CDD" id="cd12236">
    <property type="entry name" value="RRM_snRNP70"/>
    <property type="match status" value="1"/>
</dbReference>
<evidence type="ECO:0000256" key="8">
    <source>
        <dbReference type="SAM" id="MobiDB-lite"/>
    </source>
</evidence>
<evidence type="ECO:0000256" key="4">
    <source>
        <dbReference type="ARBA" id="ARBA00022664"/>
    </source>
</evidence>
<dbReference type="GO" id="GO:0030619">
    <property type="term" value="F:U1 snRNA binding"/>
    <property type="evidence" value="ECO:0007669"/>
    <property type="project" value="InterPro"/>
</dbReference>
<dbReference type="FunFam" id="3.30.70.330:FF:000153">
    <property type="entry name" value="U1 small nuclear ribonucleoprotein 70 kDa"/>
    <property type="match status" value="1"/>
</dbReference>
<dbReference type="Pfam" id="PF00076">
    <property type="entry name" value="RRM_1"/>
    <property type="match status" value="1"/>
</dbReference>
<evidence type="ECO:0000256" key="7">
    <source>
        <dbReference type="ARBA" id="ARBA00023274"/>
    </source>
</evidence>
<dbReference type="InterPro" id="IPR012677">
    <property type="entry name" value="Nucleotide-bd_a/b_plait_sf"/>
</dbReference>
<dbReference type="SUPFAM" id="SSF54928">
    <property type="entry name" value="RNA-binding domain, RBD"/>
    <property type="match status" value="1"/>
</dbReference>
<proteinExistence type="predicted"/>
<dbReference type="Gene3D" id="3.30.70.330">
    <property type="match status" value="1"/>
</dbReference>
<comment type="subcellular location">
    <subcellularLocation>
        <location evidence="1">Nucleus speckle</location>
    </subcellularLocation>
    <subcellularLocation>
        <location evidence="2">Nucleus</location>
        <location evidence="2">Nucleoplasm</location>
    </subcellularLocation>
</comment>
<dbReference type="EMBL" id="OB661674">
    <property type="protein sequence ID" value="CAD7228733.1"/>
    <property type="molecule type" value="Genomic_DNA"/>
</dbReference>
<dbReference type="OrthoDB" id="4207594at2759"/>
<dbReference type="InterPro" id="IPR035979">
    <property type="entry name" value="RBD_domain_sf"/>
</dbReference>
<dbReference type="GO" id="GO:0000398">
    <property type="term" value="P:mRNA splicing, via spliceosome"/>
    <property type="evidence" value="ECO:0007669"/>
    <property type="project" value="TreeGrafter"/>
</dbReference>
<dbReference type="Pfam" id="PF12220">
    <property type="entry name" value="U1snRNP70_N"/>
    <property type="match status" value="1"/>
</dbReference>
<evidence type="ECO:0000256" key="5">
    <source>
        <dbReference type="ARBA" id="ARBA00022884"/>
    </source>
</evidence>
<dbReference type="InterPro" id="IPR022023">
    <property type="entry name" value="U1snRNP70_N"/>
</dbReference>
<gene>
    <name evidence="9" type="ORF">CTOB1V02_LOCUS6611</name>
</gene>
<feature type="region of interest" description="Disordered" evidence="8">
    <location>
        <begin position="46"/>
        <end position="71"/>
    </location>
</feature>
<evidence type="ECO:0000313" key="9">
    <source>
        <dbReference type="EMBL" id="CAD7228733.1"/>
    </source>
</evidence>
<dbReference type="InterPro" id="IPR000504">
    <property type="entry name" value="RRM_dom"/>
</dbReference>
<organism evidence="9">
    <name type="scientific">Cyprideis torosa</name>
    <dbReference type="NCBI Taxonomy" id="163714"/>
    <lineage>
        <taxon>Eukaryota</taxon>
        <taxon>Metazoa</taxon>
        <taxon>Ecdysozoa</taxon>
        <taxon>Arthropoda</taxon>
        <taxon>Crustacea</taxon>
        <taxon>Oligostraca</taxon>
        <taxon>Ostracoda</taxon>
        <taxon>Podocopa</taxon>
        <taxon>Podocopida</taxon>
        <taxon>Cytherocopina</taxon>
        <taxon>Cytheroidea</taxon>
        <taxon>Cytherideidae</taxon>
        <taxon>Cyprideis</taxon>
    </lineage>
</organism>
<keyword evidence="6" id="KW-0539">Nucleus</keyword>
<dbReference type="AlphaFoldDB" id="A0A7R8WEA5"/>
<dbReference type="GO" id="GO:0016607">
    <property type="term" value="C:nuclear speck"/>
    <property type="evidence" value="ECO:0007669"/>
    <property type="project" value="UniProtKB-SubCell"/>
</dbReference>
<dbReference type="PROSITE" id="PS50102">
    <property type="entry name" value="RRM"/>
    <property type="match status" value="1"/>
</dbReference>
<protein>
    <recommendedName>
        <fullName evidence="3">U1 small nuclear ribonucleoprotein 70 kDa</fullName>
    </recommendedName>
</protein>
<dbReference type="GO" id="GO:0071004">
    <property type="term" value="C:U2-type prespliceosome"/>
    <property type="evidence" value="ECO:0007669"/>
    <property type="project" value="TreeGrafter"/>
</dbReference>
<accession>A0A7R8WEA5</accession>
<keyword evidence="7" id="KW-0687">Ribonucleoprotein</keyword>
<evidence type="ECO:0000256" key="2">
    <source>
        <dbReference type="ARBA" id="ARBA00004642"/>
    </source>
</evidence>
<dbReference type="InterPro" id="IPR034143">
    <property type="entry name" value="snRNP70_RRM"/>
</dbReference>
<keyword evidence="5" id="KW-0694">RNA-binding</keyword>
<evidence type="ECO:0000256" key="1">
    <source>
        <dbReference type="ARBA" id="ARBA00004324"/>
    </source>
</evidence>
<dbReference type="InterPro" id="IPR051183">
    <property type="entry name" value="U1_U11-U12_snRNP_70-35kDa"/>
</dbReference>
<sequence length="321" mass="36422">MTAFLPPNLLALFAPRDPIPFLPPPSALPHEKKAVPPTGLAGLVNLFEDPSETPPPVKAETRDERRERRKKERQEMIAYKLEQEIAMWDPATETTDTDPFKTLFVGRINYDTSESKLRREFEVYGPIRKITLVTNVKTGKPRGYAFIEFEHERDMHAAYKHADGRKIDGRRVLVDVERGRTVKGWLPRRLGGGLGGTRRGGPDVNVKVSGRDDGRNRNIAEYRGPPRDMERERRIGNVTEKGDQIVPVRDLRVVTGNVTVTGSVKGDAAVVEIVIALVATENVTGRRYHDLKRKRKKAQSNENPDTRIQMEVMEINDWLIF</sequence>